<organism evidence="1 2">
    <name type="scientific">Abeliophyllum distichum</name>
    <dbReference type="NCBI Taxonomy" id="126358"/>
    <lineage>
        <taxon>Eukaryota</taxon>
        <taxon>Viridiplantae</taxon>
        <taxon>Streptophyta</taxon>
        <taxon>Embryophyta</taxon>
        <taxon>Tracheophyta</taxon>
        <taxon>Spermatophyta</taxon>
        <taxon>Magnoliopsida</taxon>
        <taxon>eudicotyledons</taxon>
        <taxon>Gunneridae</taxon>
        <taxon>Pentapetalae</taxon>
        <taxon>asterids</taxon>
        <taxon>lamiids</taxon>
        <taxon>Lamiales</taxon>
        <taxon>Oleaceae</taxon>
        <taxon>Forsythieae</taxon>
        <taxon>Abeliophyllum</taxon>
    </lineage>
</organism>
<dbReference type="Proteomes" id="UP001604336">
    <property type="component" value="Unassembled WGS sequence"/>
</dbReference>
<evidence type="ECO:0000313" key="2">
    <source>
        <dbReference type="Proteomes" id="UP001604336"/>
    </source>
</evidence>
<proteinExistence type="predicted"/>
<comment type="caution">
    <text evidence="1">The sequence shown here is derived from an EMBL/GenBank/DDBJ whole genome shotgun (WGS) entry which is preliminary data.</text>
</comment>
<name>A0ABD1RPZ2_9LAMI</name>
<sequence length="113" mass="12622">MPYAAVSLKCVGASIGEKPPVIEKLPATTTVRKLKNLYQSFFKLKSVKPVLFLQEKARVLHDFLKSKGLRSSSITNFYTAIFMDLQGSPLPTLLEDDMASLIELESVMSRPFL</sequence>
<keyword evidence="2" id="KW-1185">Reference proteome</keyword>
<dbReference type="EMBL" id="JBFOLK010000008">
    <property type="protein sequence ID" value="KAL2490438.1"/>
    <property type="molecule type" value="Genomic_DNA"/>
</dbReference>
<protein>
    <submittedName>
        <fullName evidence="1">Tubulin-folding cofactor E</fullName>
    </submittedName>
</protein>
<reference evidence="2" key="1">
    <citation type="submission" date="2024-07" db="EMBL/GenBank/DDBJ databases">
        <title>Two chromosome-level genome assemblies of Korean endemic species Abeliophyllum distichum and Forsythia ovata (Oleaceae).</title>
        <authorList>
            <person name="Jang H."/>
        </authorList>
    </citation>
    <scope>NUCLEOTIDE SEQUENCE [LARGE SCALE GENOMIC DNA]</scope>
</reference>
<accession>A0ABD1RPZ2</accession>
<evidence type="ECO:0000313" key="1">
    <source>
        <dbReference type="EMBL" id="KAL2490438.1"/>
    </source>
</evidence>
<dbReference type="AlphaFoldDB" id="A0ABD1RPZ2"/>
<dbReference type="Gene3D" id="3.10.20.90">
    <property type="entry name" value="Phosphatidylinositol 3-kinase Catalytic Subunit, Chain A, domain 1"/>
    <property type="match status" value="1"/>
</dbReference>
<gene>
    <name evidence="1" type="ORF">Adt_26066</name>
</gene>